<feature type="domain" description="AMP-dependent synthetase/ligase" evidence="4">
    <location>
        <begin position="106"/>
        <end position="506"/>
    </location>
</feature>
<keyword evidence="2" id="KW-0443">Lipid metabolism</keyword>
<dbReference type="GO" id="GO:0004467">
    <property type="term" value="F:long-chain fatty acid-CoA ligase activity"/>
    <property type="evidence" value="ECO:0007669"/>
    <property type="project" value="UniProtKB-EC"/>
</dbReference>
<evidence type="ECO:0000313" key="5">
    <source>
        <dbReference type="EMBL" id="KAG8174414.1"/>
    </source>
</evidence>
<dbReference type="Gene3D" id="3.40.50.12780">
    <property type="entry name" value="N-terminal domain of ligase-like"/>
    <property type="match status" value="1"/>
</dbReference>
<evidence type="ECO:0000313" key="6">
    <source>
        <dbReference type="Proteomes" id="UP000827092"/>
    </source>
</evidence>
<evidence type="ECO:0000259" key="4">
    <source>
        <dbReference type="Pfam" id="PF00501"/>
    </source>
</evidence>
<keyword evidence="1" id="KW-0436">Ligase</keyword>
<accession>A0AAV6TSI2</accession>
<dbReference type="InterPro" id="IPR000873">
    <property type="entry name" value="AMP-dep_synth/lig_dom"/>
</dbReference>
<dbReference type="EMBL" id="JAFNEN010001225">
    <property type="protein sequence ID" value="KAG8174414.1"/>
    <property type="molecule type" value="Genomic_DNA"/>
</dbReference>
<evidence type="ECO:0000256" key="1">
    <source>
        <dbReference type="ARBA" id="ARBA00022598"/>
    </source>
</evidence>
<organism evidence="5 6">
    <name type="scientific">Oedothorax gibbosus</name>
    <dbReference type="NCBI Taxonomy" id="931172"/>
    <lineage>
        <taxon>Eukaryota</taxon>
        <taxon>Metazoa</taxon>
        <taxon>Ecdysozoa</taxon>
        <taxon>Arthropoda</taxon>
        <taxon>Chelicerata</taxon>
        <taxon>Arachnida</taxon>
        <taxon>Araneae</taxon>
        <taxon>Araneomorphae</taxon>
        <taxon>Entelegynae</taxon>
        <taxon>Araneoidea</taxon>
        <taxon>Linyphiidae</taxon>
        <taxon>Erigoninae</taxon>
        <taxon>Oedothorax</taxon>
    </lineage>
</organism>
<keyword evidence="2" id="KW-0276">Fatty acid metabolism</keyword>
<dbReference type="GO" id="GO:0005783">
    <property type="term" value="C:endoplasmic reticulum"/>
    <property type="evidence" value="ECO:0007669"/>
    <property type="project" value="TreeGrafter"/>
</dbReference>
<dbReference type="Pfam" id="PF00501">
    <property type="entry name" value="AMP-binding"/>
    <property type="match status" value="1"/>
</dbReference>
<dbReference type="PANTHER" id="PTHR43272:SF89">
    <property type="entry name" value="LONG-CHAIN-FATTY-ACID--COA LIGASE"/>
    <property type="match status" value="1"/>
</dbReference>
<dbReference type="AlphaFoldDB" id="A0AAV6TSI2"/>
<gene>
    <name evidence="5" type="ORF">JTE90_027680</name>
</gene>
<dbReference type="PANTHER" id="PTHR43272">
    <property type="entry name" value="LONG-CHAIN-FATTY-ACID--COA LIGASE"/>
    <property type="match status" value="1"/>
</dbReference>
<dbReference type="Proteomes" id="UP000827092">
    <property type="component" value="Unassembled WGS sequence"/>
</dbReference>
<keyword evidence="6" id="KW-1185">Reference proteome</keyword>
<dbReference type="SUPFAM" id="SSF56801">
    <property type="entry name" value="Acetyl-CoA synthetase-like"/>
    <property type="match status" value="1"/>
</dbReference>
<dbReference type="PROSITE" id="PS00455">
    <property type="entry name" value="AMP_BINDING"/>
    <property type="match status" value="1"/>
</dbReference>
<sequence length="687" mass="77326">MSIRFVTKLLNTQHNRLRYSIYFTRSCANAIYPGYVFKQKPVSLDDQSVLLPGPERIRASKYLENPHELCSSIPASPNIKTVFEVLYHGQEISGDGHCCGGKGTDGKYKWLRFSEVISRAQDAGSGLIELGIKPRSEECVGIFGANREEFLIILHGCAAYSMIMVPFYKTIVLDSIQFIANQANLSLIIVNTVENALSILMKIREIPSLRTLVMMDPPTPELYDAAKKEDIKLLTFQELEDLGKANRKELMLPKPGDVLCVPYTSGTTGTPKGVMLTHGSLVSYVGAAMIAYGEATHYGGTIVSYLPPSHIYEILNNITSSYCGRRIAFYTGDVKLLMEEVKIIQPTSLPLVPRLMNVIYAKIMENIKGNVVKTTLLKIALWRKEKLLEKGKVLHRSFWDKVVFKEFQKALGGNVRVITTSSAPVPTEVMNFFRRASGAYIFEAFGQTEVLAATKTLRLERYGGHVGPPIPNNHVKVVDVPEMNYYAKDDIGEVCVKGPAVFKGYFKNEKATKESLKDGWQYTGDIGKWLPNGTLQIVDRKKHLFKLSQGEYIAPEKVENAYLRLPLVLQIFVDGMSDQDYIVALVVPEMSGVKRWLEGKGHKIENEDITKLLEQKEIRTQFLQDLREAGAKENLNSLEQARNVHFILEPFSMENDLLTPTLKVKRNLARKRYESLILDLYKEGPLL</sequence>
<name>A0AAV6TSI2_9ARAC</name>
<dbReference type="InterPro" id="IPR020845">
    <property type="entry name" value="AMP-binding_CS"/>
</dbReference>
<reference evidence="5 6" key="1">
    <citation type="journal article" date="2022" name="Nat. Ecol. Evol.">
        <title>A masculinizing supergene underlies an exaggerated male reproductive morph in a spider.</title>
        <authorList>
            <person name="Hendrickx F."/>
            <person name="De Corte Z."/>
            <person name="Sonet G."/>
            <person name="Van Belleghem S.M."/>
            <person name="Kostlbacher S."/>
            <person name="Vangestel C."/>
        </authorList>
    </citation>
    <scope>NUCLEOTIDE SEQUENCE [LARGE SCALE GENOMIC DNA]</scope>
    <source>
        <strain evidence="5">W744_W776</strain>
    </source>
</reference>
<proteinExistence type="predicted"/>
<dbReference type="EC" id="6.2.1.3" evidence="3"/>
<protein>
    <recommendedName>
        <fullName evidence="3">long-chain-fatty-acid--CoA ligase</fullName>
        <ecNumber evidence="3">6.2.1.3</ecNumber>
    </recommendedName>
</protein>
<evidence type="ECO:0000256" key="3">
    <source>
        <dbReference type="ARBA" id="ARBA00026121"/>
    </source>
</evidence>
<evidence type="ECO:0000256" key="2">
    <source>
        <dbReference type="ARBA" id="ARBA00022832"/>
    </source>
</evidence>
<dbReference type="InterPro" id="IPR042099">
    <property type="entry name" value="ANL_N_sf"/>
</dbReference>
<comment type="caution">
    <text evidence="5">The sequence shown here is derived from an EMBL/GenBank/DDBJ whole genome shotgun (WGS) entry which is preliminary data.</text>
</comment>
<dbReference type="GO" id="GO:0016020">
    <property type="term" value="C:membrane"/>
    <property type="evidence" value="ECO:0007669"/>
    <property type="project" value="TreeGrafter"/>
</dbReference>